<name>A0A5J6WUP6_MORMI</name>
<reference evidence="2 3" key="1">
    <citation type="submission" date="2019-09" db="EMBL/GenBank/DDBJ databases">
        <title>Hybrid Assembly of the complete Genome of the Deep-Sea Bacterium Moritella marina from long Nanopore and Illumina reads.</title>
        <authorList>
            <person name="Magin S."/>
            <person name="Georgoulis A."/>
            <person name="Papadimitriou K."/>
            <person name="Iliakis G."/>
            <person name="Vorgias C.E."/>
        </authorList>
    </citation>
    <scope>NUCLEOTIDE SEQUENCE [LARGE SCALE GENOMIC DNA]</scope>
    <source>
        <strain evidence="2 3">MP-1</strain>
    </source>
</reference>
<dbReference type="GO" id="GO:0016740">
    <property type="term" value="F:transferase activity"/>
    <property type="evidence" value="ECO:0007669"/>
    <property type="project" value="UniProtKB-KW"/>
</dbReference>
<evidence type="ECO:0000313" key="3">
    <source>
        <dbReference type="Proteomes" id="UP000327424"/>
    </source>
</evidence>
<dbReference type="Proteomes" id="UP000327424">
    <property type="component" value="Chromosome"/>
</dbReference>
<dbReference type="KEGG" id="mmaa:FR932_21175"/>
<organism evidence="2 3">
    <name type="scientific">Moritella marina ATCC 15381</name>
    <dbReference type="NCBI Taxonomy" id="1202962"/>
    <lineage>
        <taxon>Bacteria</taxon>
        <taxon>Pseudomonadati</taxon>
        <taxon>Pseudomonadota</taxon>
        <taxon>Gammaproteobacteria</taxon>
        <taxon>Alteromonadales</taxon>
        <taxon>Moritellaceae</taxon>
        <taxon>Moritella</taxon>
    </lineage>
</organism>
<dbReference type="EMBL" id="CP044399">
    <property type="protein sequence ID" value="QFI40132.1"/>
    <property type="molecule type" value="Genomic_DNA"/>
</dbReference>
<dbReference type="RefSeq" id="WP_019440366.1">
    <property type="nucleotide sequence ID" value="NZ_ALOE01000007.1"/>
</dbReference>
<keyword evidence="3" id="KW-1185">Reference proteome</keyword>
<dbReference type="OrthoDB" id="3199616at2"/>
<dbReference type="AlphaFoldDB" id="A0A5J6WUP6"/>
<dbReference type="PANTHER" id="PTHR36836">
    <property type="entry name" value="COLANIC ACID BIOSYNTHESIS PROTEIN WCAK"/>
    <property type="match status" value="1"/>
</dbReference>
<gene>
    <name evidence="2" type="ORF">FR932_21175</name>
</gene>
<evidence type="ECO:0000313" key="2">
    <source>
        <dbReference type="EMBL" id="QFI40132.1"/>
    </source>
</evidence>
<keyword evidence="2" id="KW-0808">Transferase</keyword>
<feature type="domain" description="Polysaccharide pyruvyl transferase" evidence="1">
    <location>
        <begin position="14"/>
        <end position="365"/>
    </location>
</feature>
<dbReference type="PANTHER" id="PTHR36836:SF1">
    <property type="entry name" value="COLANIC ACID BIOSYNTHESIS PROTEIN WCAK"/>
    <property type="match status" value="1"/>
</dbReference>
<proteinExistence type="predicted"/>
<sequence>MKNIAIVPACTDLNRGDQALVWESVYFAEDIFKGKTDVRIIDTGDTDEERFIQTNQTGKEGFKLARNILGHPRRGRKSKSTAAHDDLLNIFLMITTGVCDFVRLSLLICFPQLYKILLSNKEQVNSFLFLKSCDAYFVKGGGFLHTYGKFTDFYYIWYQTFYILLGWRLNVKVFILPNSFGPFQRNSLATRYLSWILTTCKIVYAREKISKNVLENELKLKNVHYGPDFGYFIKRKKSNIKIDSNKTKVAITARPYRFPKSENPEDKYIEYIDAMAKFSDWLVREKNCEVYFITQVQGPSSHENDNIAISDIRQRTKEDNMHIDIEGDYRELADIYSQFDLVTGTRFHSVIFSQVFNVPAFAIAYGGNKSRGIMKELNLEKYVVDIEDASDSLLMEMYENITIHRHEYINELKLSKKVFEEERLNMLNMVRGYFV</sequence>
<dbReference type="InterPro" id="IPR007345">
    <property type="entry name" value="Polysacch_pyruvyl_Trfase"/>
</dbReference>
<evidence type="ECO:0000259" key="1">
    <source>
        <dbReference type="Pfam" id="PF04230"/>
    </source>
</evidence>
<dbReference type="Pfam" id="PF04230">
    <property type="entry name" value="PS_pyruv_trans"/>
    <property type="match status" value="1"/>
</dbReference>
<protein>
    <submittedName>
        <fullName evidence="2">Polysaccharide pyruvyl transferase family protein</fullName>
    </submittedName>
</protein>
<accession>A0A5J6WUP6</accession>